<protein>
    <submittedName>
        <fullName evidence="1">Uncharacterized protein</fullName>
    </submittedName>
</protein>
<organism evidence="1">
    <name type="scientific">Lymnaea stagnalis</name>
    <name type="common">Great pond snail</name>
    <name type="synonym">Helix stagnalis</name>
    <dbReference type="NCBI Taxonomy" id="6523"/>
    <lineage>
        <taxon>Eukaryota</taxon>
        <taxon>Metazoa</taxon>
        <taxon>Spiralia</taxon>
        <taxon>Lophotrochozoa</taxon>
        <taxon>Mollusca</taxon>
        <taxon>Gastropoda</taxon>
        <taxon>Heterobranchia</taxon>
        <taxon>Euthyneura</taxon>
        <taxon>Panpulmonata</taxon>
        <taxon>Hygrophila</taxon>
        <taxon>Lymnaeoidea</taxon>
        <taxon>Lymnaeidae</taxon>
        <taxon>Lymnaea</taxon>
    </lineage>
</organism>
<proteinExistence type="evidence at transcript level"/>
<feature type="non-terminal residue" evidence="1">
    <location>
        <position position="1"/>
    </location>
</feature>
<accession>Q592U6</accession>
<evidence type="ECO:0000313" key="1">
    <source>
        <dbReference type="EMBL" id="AAS86693.1"/>
    </source>
</evidence>
<sequence length="62" mass="7353">APHIIRMVSVNLVRFLIINLKERKHLLNVLITKITDVLGQINVLLFTYLRAKRKINKFVYHN</sequence>
<feature type="non-terminal residue" evidence="1">
    <location>
        <position position="62"/>
    </location>
</feature>
<reference evidence="1" key="1">
    <citation type="submission" date="2004-03" db="EMBL/GenBank/DDBJ databases">
        <title>A genome-wide screening approach for membrane-targeted gene products.</title>
        <authorList>
            <person name="Jaaro H."/>
            <person name="Levy Z."/>
            <person name="Fainzilber M."/>
        </authorList>
    </citation>
    <scope>NUCLEOTIDE SEQUENCE</scope>
    <source>
        <tissue evidence="1">CNS</tissue>
    </source>
</reference>
<name>Q592U6_LYMST</name>
<dbReference type="AlphaFoldDB" id="Q592U6"/>
<dbReference type="EMBL" id="AY577367">
    <property type="protein sequence ID" value="AAS86693.1"/>
    <property type="molecule type" value="mRNA"/>
</dbReference>